<dbReference type="EC" id="6.1.1.4" evidence="9"/>
<evidence type="ECO:0000256" key="10">
    <source>
        <dbReference type="RuleBase" id="RU363035"/>
    </source>
</evidence>
<evidence type="ECO:0000259" key="13">
    <source>
        <dbReference type="Pfam" id="PF13603"/>
    </source>
</evidence>
<dbReference type="PROSITE" id="PS00178">
    <property type="entry name" value="AA_TRNA_LIGASE_I"/>
    <property type="match status" value="1"/>
</dbReference>
<feature type="domain" description="Aminoacyl-tRNA synthetase class Ia" evidence="11">
    <location>
        <begin position="422"/>
        <end position="622"/>
    </location>
</feature>
<evidence type="ECO:0000256" key="7">
    <source>
        <dbReference type="ARBA" id="ARBA00023146"/>
    </source>
</evidence>
<comment type="subcellular location">
    <subcellularLocation>
        <location evidence="9">Cytoplasm</location>
    </subcellularLocation>
</comment>
<dbReference type="Pfam" id="PF13603">
    <property type="entry name" value="tRNA-synt_1_2"/>
    <property type="match status" value="1"/>
</dbReference>
<feature type="binding site" evidence="9">
    <location>
        <position position="599"/>
    </location>
    <ligand>
        <name>ATP</name>
        <dbReference type="ChEBI" id="CHEBI:30616"/>
    </ligand>
</feature>
<dbReference type="CDD" id="cd07958">
    <property type="entry name" value="Anticodon_Ia_Leu_BEm"/>
    <property type="match status" value="1"/>
</dbReference>
<keyword evidence="2 9" id="KW-0963">Cytoplasm</keyword>
<reference evidence="14 15" key="1">
    <citation type="journal article" date="2016" name="Nat. Commun.">
        <title>Thousands of microbial genomes shed light on interconnected biogeochemical processes in an aquifer system.</title>
        <authorList>
            <person name="Anantharaman K."/>
            <person name="Brown C.T."/>
            <person name="Hug L.A."/>
            <person name="Sharon I."/>
            <person name="Castelle C.J."/>
            <person name="Probst A.J."/>
            <person name="Thomas B.C."/>
            <person name="Singh A."/>
            <person name="Wilkins M.J."/>
            <person name="Karaoz U."/>
            <person name="Brodie E.L."/>
            <person name="Williams K.H."/>
            <person name="Hubbard S.S."/>
            <person name="Banfield J.F."/>
        </authorList>
    </citation>
    <scope>NUCLEOTIDE SEQUENCE [LARGE SCALE GENOMIC DNA]</scope>
</reference>
<dbReference type="FunFam" id="1.10.730.10:FF:000011">
    <property type="entry name" value="Leucine--tRNA ligase chloroplastic/mitochondrial"/>
    <property type="match status" value="1"/>
</dbReference>
<dbReference type="Proteomes" id="UP000178650">
    <property type="component" value="Unassembled WGS sequence"/>
</dbReference>
<keyword evidence="5 9" id="KW-0067">ATP-binding</keyword>
<protein>
    <recommendedName>
        <fullName evidence="9">Leucine--tRNA ligase</fullName>
        <ecNumber evidence="9">6.1.1.4</ecNumber>
    </recommendedName>
    <alternativeName>
        <fullName evidence="9">Leucyl-tRNA synthetase</fullName>
        <shortName evidence="9">LeuRS</shortName>
    </alternativeName>
</protein>
<dbReference type="InterPro" id="IPR025709">
    <property type="entry name" value="Leu_tRNA-synth_edit"/>
</dbReference>
<evidence type="ECO:0000256" key="6">
    <source>
        <dbReference type="ARBA" id="ARBA00022917"/>
    </source>
</evidence>
<keyword evidence="4 9" id="KW-0547">Nucleotide-binding</keyword>
<dbReference type="EMBL" id="MHPJ01000010">
    <property type="protein sequence ID" value="OGZ78982.1"/>
    <property type="molecule type" value="Genomic_DNA"/>
</dbReference>
<organism evidence="14 15">
    <name type="scientific">Candidatus Staskawiczbacteria bacterium RIFOXYB1_FULL_37_44</name>
    <dbReference type="NCBI Taxonomy" id="1802223"/>
    <lineage>
        <taxon>Bacteria</taxon>
        <taxon>Candidatus Staskawicziibacteriota</taxon>
    </lineage>
</organism>
<evidence type="ECO:0000313" key="15">
    <source>
        <dbReference type="Proteomes" id="UP000178650"/>
    </source>
</evidence>
<evidence type="ECO:0000259" key="12">
    <source>
        <dbReference type="Pfam" id="PF08264"/>
    </source>
</evidence>
<dbReference type="FunFam" id="3.40.50.620:FF:000003">
    <property type="entry name" value="Leucine--tRNA ligase"/>
    <property type="match status" value="1"/>
</dbReference>
<dbReference type="GO" id="GO:0006429">
    <property type="term" value="P:leucyl-tRNA aminoacylation"/>
    <property type="evidence" value="ECO:0007669"/>
    <property type="project" value="UniProtKB-UniRule"/>
</dbReference>
<accession>A0A1G2IWC1</accession>
<proteinExistence type="inferred from homology"/>
<dbReference type="PANTHER" id="PTHR43740">
    <property type="entry name" value="LEUCYL-TRNA SYNTHETASE"/>
    <property type="match status" value="1"/>
</dbReference>
<keyword evidence="3 9" id="KW-0436">Ligase</keyword>
<dbReference type="PRINTS" id="PR00985">
    <property type="entry name" value="TRNASYNTHLEU"/>
</dbReference>
<evidence type="ECO:0000259" key="11">
    <source>
        <dbReference type="Pfam" id="PF00133"/>
    </source>
</evidence>
<keyword evidence="6 9" id="KW-0648">Protein biosynthesis</keyword>
<dbReference type="InterPro" id="IPR009080">
    <property type="entry name" value="tRNAsynth_Ia_anticodon-bd"/>
</dbReference>
<comment type="caution">
    <text evidence="14">The sequence shown here is derived from an EMBL/GenBank/DDBJ whole genome shotgun (WGS) entry which is preliminary data.</text>
</comment>
<dbReference type="InterPro" id="IPR014729">
    <property type="entry name" value="Rossmann-like_a/b/a_fold"/>
</dbReference>
<keyword evidence="7 9" id="KW-0030">Aminoacyl-tRNA synthetase</keyword>
<dbReference type="Pfam" id="PF00133">
    <property type="entry name" value="tRNA-synt_1"/>
    <property type="match status" value="1"/>
</dbReference>
<gene>
    <name evidence="9" type="primary">leuS</name>
    <name evidence="14" type="ORF">A2358_04575</name>
</gene>
<dbReference type="AlphaFoldDB" id="A0A1G2IWC1"/>
<evidence type="ECO:0000256" key="1">
    <source>
        <dbReference type="ARBA" id="ARBA00005594"/>
    </source>
</evidence>
<feature type="short sequence motif" description="'KMSKS' region" evidence="9">
    <location>
        <begin position="596"/>
        <end position="600"/>
    </location>
</feature>
<dbReference type="SUPFAM" id="SSF47323">
    <property type="entry name" value="Anticodon-binding domain of a subclass of class I aminoacyl-tRNA synthetases"/>
    <property type="match status" value="1"/>
</dbReference>
<dbReference type="Gene3D" id="1.10.730.10">
    <property type="entry name" value="Isoleucyl-tRNA Synthetase, Domain 1"/>
    <property type="match status" value="1"/>
</dbReference>
<comment type="catalytic activity">
    <reaction evidence="8 9">
        <text>tRNA(Leu) + L-leucine + ATP = L-leucyl-tRNA(Leu) + AMP + diphosphate</text>
        <dbReference type="Rhea" id="RHEA:11688"/>
        <dbReference type="Rhea" id="RHEA-COMP:9613"/>
        <dbReference type="Rhea" id="RHEA-COMP:9622"/>
        <dbReference type="ChEBI" id="CHEBI:30616"/>
        <dbReference type="ChEBI" id="CHEBI:33019"/>
        <dbReference type="ChEBI" id="CHEBI:57427"/>
        <dbReference type="ChEBI" id="CHEBI:78442"/>
        <dbReference type="ChEBI" id="CHEBI:78494"/>
        <dbReference type="ChEBI" id="CHEBI:456215"/>
        <dbReference type="EC" id="6.1.1.4"/>
    </reaction>
</comment>
<dbReference type="HAMAP" id="MF_00049_B">
    <property type="entry name" value="Leu_tRNA_synth_B"/>
    <property type="match status" value="1"/>
</dbReference>
<dbReference type="CDD" id="cd00812">
    <property type="entry name" value="LeuRS_core"/>
    <property type="match status" value="1"/>
</dbReference>
<dbReference type="NCBIfam" id="TIGR00396">
    <property type="entry name" value="leuS_bact"/>
    <property type="match status" value="1"/>
</dbReference>
<dbReference type="GO" id="GO:0002161">
    <property type="term" value="F:aminoacyl-tRNA deacylase activity"/>
    <property type="evidence" value="ECO:0007669"/>
    <property type="project" value="InterPro"/>
</dbReference>
<comment type="caution">
    <text evidence="9">Lacks conserved residue(s) required for the propagation of feature annotation.</text>
</comment>
<dbReference type="InterPro" id="IPR013155">
    <property type="entry name" value="M/V/L/I-tRNA-synth_anticd-bd"/>
</dbReference>
<dbReference type="PANTHER" id="PTHR43740:SF2">
    <property type="entry name" value="LEUCINE--TRNA LIGASE, MITOCHONDRIAL"/>
    <property type="match status" value="1"/>
</dbReference>
<name>A0A1G2IWC1_9BACT</name>
<dbReference type="GO" id="GO:0004823">
    <property type="term" value="F:leucine-tRNA ligase activity"/>
    <property type="evidence" value="ECO:0007669"/>
    <property type="project" value="UniProtKB-UniRule"/>
</dbReference>
<dbReference type="STRING" id="1802223.A2358_04575"/>
<dbReference type="Gene3D" id="3.10.20.590">
    <property type="match status" value="1"/>
</dbReference>
<dbReference type="GO" id="GO:0005829">
    <property type="term" value="C:cytosol"/>
    <property type="evidence" value="ECO:0007669"/>
    <property type="project" value="TreeGrafter"/>
</dbReference>
<evidence type="ECO:0000256" key="4">
    <source>
        <dbReference type="ARBA" id="ARBA00022741"/>
    </source>
</evidence>
<feature type="domain" description="Leucyl-tRNA synthetase editing" evidence="13">
    <location>
        <begin position="220"/>
        <end position="407"/>
    </location>
</feature>
<sequence length="826" mass="94701">MKRYSPKLIEKKWQEKWYGSGVFKAQNGSKKRKFYLLVEFPYPSGDGLHVGHCRSYTALDVIARKKRMEGNNVLFPIGWDAFGLPTENYAIKKGVHPSIVTKKNTDNFRRQMKELGFSFDWSREINTTDPKYYKWTQWIFLKLFESGLAYKDKIAINWCPKDKIGLANEEVIGGKCERCGTKVEKKEKEQWMIKITKYAERLVKDLDNVNFLEKIKTQQKEWIGESHGAIVKFSVEGIEESIEVFTTRMDTIFSGTFLILAPGHNFIEKYKNKIENIDEVLKYKEEAKNSSDIDRTNLDKDVTGVQLKGIVAKNPATNEEMPVWIADFVLEQYGTGAVFADAHDKRDFKMAKKYGIALRTSIKPNDELLWQKVKNLEECFEGDGTLYNSSQFDGMSSAIARPLIIAWLLGKGLAKPKTSYKLRDWVFSRQHYWGEPIPLIFCSQCGWQPVPEKDLPIELPKVKNYKPTDTGESPLAAISKWINVKCPKCKGFAKRETDTMPNWAGSNWYYLAYAMLGNSKSEARNPKLDWNEKNIKYWMSVDWYNGGMEHTTLHLLYSRFIFKFLWDIGAVPKQIGAEPYKKRTSHGMVLGEGGIKMSKSKGNVINPDSVVKQYGADTLRVYEMFMGPFEQMIPWDAKGVVGCQRFLEKIYNLALKINPAMRRGAKSNSELDPKFKFSLNKTIKKISEDIEAMKFNTAVSSLMILANNFIENKEFIAKEDVKTLLLLLSPFAPHLAEELWLASSFKGLCCNQKWPKYNPKFIEEEKVLLIVQINGKVRDKIEADFGISQKEAESLALKSEKIKVLVGGNKPVKIIFVANKLINIVI</sequence>
<dbReference type="InterPro" id="IPR009008">
    <property type="entry name" value="Val/Leu/Ile-tRNA-synth_edit"/>
</dbReference>
<evidence type="ECO:0000256" key="2">
    <source>
        <dbReference type="ARBA" id="ARBA00022490"/>
    </source>
</evidence>
<dbReference type="InterPro" id="IPR002300">
    <property type="entry name" value="aa-tRNA-synth_Ia"/>
</dbReference>
<evidence type="ECO:0000256" key="5">
    <source>
        <dbReference type="ARBA" id="ARBA00022840"/>
    </source>
</evidence>
<evidence type="ECO:0000256" key="8">
    <source>
        <dbReference type="ARBA" id="ARBA00047469"/>
    </source>
</evidence>
<feature type="domain" description="Methionyl/Valyl/Leucyl/Isoleucyl-tRNA synthetase anticodon-binding" evidence="12">
    <location>
        <begin position="678"/>
        <end position="783"/>
    </location>
</feature>
<dbReference type="InterPro" id="IPR002302">
    <property type="entry name" value="Leu-tRNA-ligase"/>
</dbReference>
<dbReference type="InterPro" id="IPR001412">
    <property type="entry name" value="aa-tRNA-synth_I_CS"/>
</dbReference>
<comment type="similarity">
    <text evidence="1 9 10">Belongs to the class-I aminoacyl-tRNA synthetase family.</text>
</comment>
<dbReference type="GO" id="GO:0005524">
    <property type="term" value="F:ATP binding"/>
    <property type="evidence" value="ECO:0007669"/>
    <property type="project" value="UniProtKB-UniRule"/>
</dbReference>
<dbReference type="SUPFAM" id="SSF52374">
    <property type="entry name" value="Nucleotidylyl transferase"/>
    <property type="match status" value="1"/>
</dbReference>
<dbReference type="Pfam" id="PF08264">
    <property type="entry name" value="Anticodon_1"/>
    <property type="match status" value="1"/>
</dbReference>
<evidence type="ECO:0000256" key="3">
    <source>
        <dbReference type="ARBA" id="ARBA00022598"/>
    </source>
</evidence>
<evidence type="ECO:0000313" key="14">
    <source>
        <dbReference type="EMBL" id="OGZ78982.1"/>
    </source>
</evidence>
<dbReference type="Gene3D" id="3.40.50.620">
    <property type="entry name" value="HUPs"/>
    <property type="match status" value="2"/>
</dbReference>
<dbReference type="SUPFAM" id="SSF50677">
    <property type="entry name" value="ValRS/IleRS/LeuRS editing domain"/>
    <property type="match status" value="1"/>
</dbReference>
<evidence type="ECO:0000256" key="9">
    <source>
        <dbReference type="HAMAP-Rule" id="MF_00049"/>
    </source>
</evidence>